<dbReference type="GO" id="GO:1990904">
    <property type="term" value="C:ribonucleoprotein complex"/>
    <property type="evidence" value="ECO:0007669"/>
    <property type="project" value="UniProtKB-ARBA"/>
</dbReference>
<reference evidence="3" key="2">
    <citation type="submission" date="2017-02" db="UniProtKB">
        <authorList>
            <consortium name="WormBaseParasite"/>
        </authorList>
    </citation>
    <scope>IDENTIFICATION</scope>
</reference>
<evidence type="ECO:0000313" key="2">
    <source>
        <dbReference type="Proteomes" id="UP000035642"/>
    </source>
</evidence>
<protein>
    <submittedName>
        <fullName evidence="3">Ribonuclease P</fullName>
    </submittedName>
</protein>
<name>A0A0K0CTM1_ANGCA</name>
<proteinExistence type="predicted"/>
<evidence type="ECO:0000313" key="3">
    <source>
        <dbReference type="WBParaSite" id="ACAC_0000045201-mRNA-1"/>
    </source>
</evidence>
<sequence length="123" mass="13601">MRIHELIFFSELTDTMPFTTTDFQLYVAQAIKRVLGTCGPQVQVDDFDETSRKGSVIVTGEDAQLVWASLTISGQYQNRTIATHLFSVSSVFSPKNYRLKHLIRIFPSSFIPGACVAVVGGAL</sequence>
<dbReference type="Proteomes" id="UP000035642">
    <property type="component" value="Unassembled WGS sequence"/>
</dbReference>
<dbReference type="STRING" id="6313.A0A0K0CTM1"/>
<dbReference type="GO" id="GO:0008033">
    <property type="term" value="P:tRNA processing"/>
    <property type="evidence" value="ECO:0007669"/>
    <property type="project" value="UniProtKB-KW"/>
</dbReference>
<dbReference type="GO" id="GO:1902555">
    <property type="term" value="C:endoribonuclease complex"/>
    <property type="evidence" value="ECO:0007669"/>
    <property type="project" value="UniProtKB-ARBA"/>
</dbReference>
<keyword evidence="1" id="KW-0819">tRNA processing</keyword>
<dbReference type="InterPro" id="IPR038085">
    <property type="entry name" value="Rnp2-like_sf"/>
</dbReference>
<reference evidence="2" key="1">
    <citation type="submission" date="2012-09" db="EMBL/GenBank/DDBJ databases">
        <authorList>
            <person name="Martin A.A."/>
        </authorList>
    </citation>
    <scope>NUCLEOTIDE SEQUENCE</scope>
</reference>
<keyword evidence="2" id="KW-1185">Reference proteome</keyword>
<organism evidence="2 3">
    <name type="scientific">Angiostrongylus cantonensis</name>
    <name type="common">Rat lungworm</name>
    <dbReference type="NCBI Taxonomy" id="6313"/>
    <lineage>
        <taxon>Eukaryota</taxon>
        <taxon>Metazoa</taxon>
        <taxon>Ecdysozoa</taxon>
        <taxon>Nematoda</taxon>
        <taxon>Chromadorea</taxon>
        <taxon>Rhabditida</taxon>
        <taxon>Rhabditina</taxon>
        <taxon>Rhabditomorpha</taxon>
        <taxon>Strongyloidea</taxon>
        <taxon>Metastrongylidae</taxon>
        <taxon>Angiostrongylus</taxon>
    </lineage>
</organism>
<dbReference type="AlphaFoldDB" id="A0A0K0CTM1"/>
<accession>A0A0K0CTM1</accession>
<evidence type="ECO:0000256" key="1">
    <source>
        <dbReference type="ARBA" id="ARBA00022694"/>
    </source>
</evidence>
<dbReference type="SUPFAM" id="SSF160350">
    <property type="entry name" value="Rnp2-like"/>
    <property type="match status" value="1"/>
</dbReference>
<dbReference type="WBParaSite" id="ACAC_0000045201-mRNA-1">
    <property type="protein sequence ID" value="ACAC_0000045201-mRNA-1"/>
    <property type="gene ID" value="ACAC_0000045201"/>
</dbReference>